<feature type="region of interest" description="Disordered" evidence="9">
    <location>
        <begin position="838"/>
        <end position="861"/>
    </location>
</feature>
<feature type="compositionally biased region" description="Basic and acidic residues" evidence="9">
    <location>
        <begin position="1"/>
        <end position="44"/>
    </location>
</feature>
<dbReference type="PANTHER" id="PTHR37984:SF5">
    <property type="entry name" value="PROTEIN NYNRIN-LIKE"/>
    <property type="match status" value="1"/>
</dbReference>
<feature type="compositionally biased region" description="Acidic residues" evidence="9">
    <location>
        <begin position="645"/>
        <end position="654"/>
    </location>
</feature>
<keyword evidence="3" id="KW-0548">Nucleotidyltransferase</keyword>
<feature type="compositionally biased region" description="Basic and acidic residues" evidence="9">
    <location>
        <begin position="585"/>
        <end position="613"/>
    </location>
</feature>
<feature type="compositionally biased region" description="Basic and acidic residues" evidence="9">
    <location>
        <begin position="1128"/>
        <end position="1143"/>
    </location>
</feature>
<dbReference type="GO" id="GO:0003964">
    <property type="term" value="F:RNA-directed DNA polymerase activity"/>
    <property type="evidence" value="ECO:0007669"/>
    <property type="project" value="UniProtKB-KW"/>
</dbReference>
<evidence type="ECO:0000256" key="5">
    <source>
        <dbReference type="ARBA" id="ARBA00022759"/>
    </source>
</evidence>
<feature type="region of interest" description="Disordered" evidence="9">
    <location>
        <begin position="528"/>
        <end position="662"/>
    </location>
</feature>
<evidence type="ECO:0000259" key="10">
    <source>
        <dbReference type="PROSITE" id="PS50175"/>
    </source>
</evidence>
<evidence type="ECO:0000256" key="1">
    <source>
        <dbReference type="ARBA" id="ARBA00012493"/>
    </source>
</evidence>
<dbReference type="InterPro" id="IPR012337">
    <property type="entry name" value="RNaseH-like_sf"/>
</dbReference>
<dbReference type="EMBL" id="QXFT01001485">
    <property type="protein sequence ID" value="KAE9317403.1"/>
    <property type="molecule type" value="Genomic_DNA"/>
</dbReference>
<dbReference type="GO" id="GO:0006310">
    <property type="term" value="P:DNA recombination"/>
    <property type="evidence" value="ECO:0007669"/>
    <property type="project" value="UniProtKB-KW"/>
</dbReference>
<dbReference type="InterPro" id="IPR043502">
    <property type="entry name" value="DNA/RNA_pol_sf"/>
</dbReference>
<keyword evidence="12" id="KW-1185">Reference proteome</keyword>
<dbReference type="CDD" id="cd09279">
    <property type="entry name" value="RNase_HI_like"/>
    <property type="match status" value="1"/>
</dbReference>
<evidence type="ECO:0000256" key="7">
    <source>
        <dbReference type="ARBA" id="ARBA00022918"/>
    </source>
</evidence>
<dbReference type="PROSITE" id="PS50175">
    <property type="entry name" value="ASP_PROT_RETROV"/>
    <property type="match status" value="1"/>
</dbReference>
<keyword evidence="8" id="KW-0233">DNA recombination</keyword>
<comment type="caution">
    <text evidence="11">The sequence shown here is derived from an EMBL/GenBank/DDBJ whole genome shotgun (WGS) entry which is preliminary data.</text>
</comment>
<organism evidence="11 12">
    <name type="scientific">Phytophthora rubi</name>
    <dbReference type="NCBI Taxonomy" id="129364"/>
    <lineage>
        <taxon>Eukaryota</taxon>
        <taxon>Sar</taxon>
        <taxon>Stramenopiles</taxon>
        <taxon>Oomycota</taxon>
        <taxon>Peronosporomycetes</taxon>
        <taxon>Peronosporales</taxon>
        <taxon>Peronosporaceae</taxon>
        <taxon>Phytophthora</taxon>
    </lineage>
</organism>
<keyword evidence="6" id="KW-0378">Hydrolase</keyword>
<dbReference type="InterPro" id="IPR021109">
    <property type="entry name" value="Peptidase_aspartic_dom_sf"/>
</dbReference>
<dbReference type="Pfam" id="PF13650">
    <property type="entry name" value="Asp_protease_2"/>
    <property type="match status" value="1"/>
</dbReference>
<dbReference type="PANTHER" id="PTHR37984">
    <property type="entry name" value="PROTEIN CBG26694"/>
    <property type="match status" value="1"/>
</dbReference>
<dbReference type="Pfam" id="PF00078">
    <property type="entry name" value="RVT_1"/>
    <property type="match status" value="1"/>
</dbReference>
<dbReference type="Proteomes" id="UP000434957">
    <property type="component" value="Unassembled WGS sequence"/>
</dbReference>
<keyword evidence="7" id="KW-0695">RNA-directed DNA polymerase</keyword>
<dbReference type="InterPro" id="IPR043128">
    <property type="entry name" value="Rev_trsase/Diguanyl_cyclase"/>
</dbReference>
<dbReference type="Pfam" id="PF13456">
    <property type="entry name" value="RVT_3"/>
    <property type="match status" value="1"/>
</dbReference>
<gene>
    <name evidence="11" type="ORF">PR003_g18480</name>
</gene>
<dbReference type="SUPFAM" id="SSF56672">
    <property type="entry name" value="DNA/RNA polymerases"/>
    <property type="match status" value="1"/>
</dbReference>
<protein>
    <recommendedName>
        <fullName evidence="1">RNA-directed DNA polymerase</fullName>
        <ecNumber evidence="1">2.7.7.49</ecNumber>
    </recommendedName>
</protein>
<feature type="domain" description="Peptidase A2" evidence="10">
    <location>
        <begin position="898"/>
        <end position="937"/>
    </location>
</feature>
<feature type="compositionally biased region" description="Polar residues" evidence="9">
    <location>
        <begin position="453"/>
        <end position="466"/>
    </location>
</feature>
<reference evidence="11 12" key="1">
    <citation type="submission" date="2018-08" db="EMBL/GenBank/DDBJ databases">
        <title>Genomic investigation of the strawberry pathogen Phytophthora fragariae indicates pathogenicity is determined by transcriptional variation in three key races.</title>
        <authorList>
            <person name="Adams T.M."/>
            <person name="Armitage A.D."/>
            <person name="Sobczyk M.K."/>
            <person name="Bates H.J."/>
            <person name="Dunwell J.M."/>
            <person name="Nellist C.F."/>
            <person name="Harrison R.J."/>
        </authorList>
    </citation>
    <scope>NUCLEOTIDE SEQUENCE [LARGE SCALE GENOMIC DNA]</scope>
    <source>
        <strain evidence="11 12">SCRP333</strain>
    </source>
</reference>
<feature type="region of interest" description="Disordered" evidence="9">
    <location>
        <begin position="1"/>
        <end position="133"/>
    </location>
</feature>
<name>A0A6A4E3K6_9STRA</name>
<keyword evidence="5" id="KW-0255">Endonuclease</keyword>
<dbReference type="GO" id="GO:0004190">
    <property type="term" value="F:aspartic-type endopeptidase activity"/>
    <property type="evidence" value="ECO:0007669"/>
    <property type="project" value="InterPro"/>
</dbReference>
<proteinExistence type="predicted"/>
<evidence type="ECO:0000256" key="9">
    <source>
        <dbReference type="SAM" id="MobiDB-lite"/>
    </source>
</evidence>
<evidence type="ECO:0000256" key="4">
    <source>
        <dbReference type="ARBA" id="ARBA00022722"/>
    </source>
</evidence>
<dbReference type="InterPro" id="IPR036397">
    <property type="entry name" value="RNaseH_sf"/>
</dbReference>
<dbReference type="InterPro" id="IPR050951">
    <property type="entry name" value="Retrovirus_Pol_polyprotein"/>
</dbReference>
<dbReference type="SUPFAM" id="SSF50630">
    <property type="entry name" value="Acid proteases"/>
    <property type="match status" value="1"/>
</dbReference>
<dbReference type="Gene3D" id="3.30.70.270">
    <property type="match status" value="3"/>
</dbReference>
<feature type="compositionally biased region" description="Low complexity" evidence="9">
    <location>
        <begin position="622"/>
        <end position="644"/>
    </location>
</feature>
<dbReference type="CDD" id="cd01647">
    <property type="entry name" value="RT_LTR"/>
    <property type="match status" value="1"/>
</dbReference>
<feature type="region of interest" description="Disordered" evidence="9">
    <location>
        <begin position="1126"/>
        <end position="1152"/>
    </location>
</feature>
<dbReference type="GO" id="GO:0006508">
    <property type="term" value="P:proteolysis"/>
    <property type="evidence" value="ECO:0007669"/>
    <property type="project" value="InterPro"/>
</dbReference>
<dbReference type="EC" id="2.7.7.49" evidence="1"/>
<dbReference type="SUPFAM" id="SSF53098">
    <property type="entry name" value="Ribonuclease H-like"/>
    <property type="match status" value="1"/>
</dbReference>
<dbReference type="Gene3D" id="3.10.10.10">
    <property type="entry name" value="HIV Type 1 Reverse Transcriptase, subunit A, domain 1"/>
    <property type="match status" value="1"/>
</dbReference>
<dbReference type="GO" id="GO:0004523">
    <property type="term" value="F:RNA-DNA hybrid ribonuclease activity"/>
    <property type="evidence" value="ECO:0007669"/>
    <property type="project" value="InterPro"/>
</dbReference>
<dbReference type="Gene3D" id="3.30.420.10">
    <property type="entry name" value="Ribonuclease H-like superfamily/Ribonuclease H"/>
    <property type="match status" value="1"/>
</dbReference>
<feature type="region of interest" description="Disordered" evidence="9">
    <location>
        <begin position="2069"/>
        <end position="2094"/>
    </location>
</feature>
<feature type="compositionally biased region" description="Basic residues" evidence="9">
    <location>
        <begin position="45"/>
        <end position="56"/>
    </location>
</feature>
<dbReference type="InterPro" id="IPR002156">
    <property type="entry name" value="RNaseH_domain"/>
</dbReference>
<dbReference type="CDD" id="cd00303">
    <property type="entry name" value="retropepsin_like"/>
    <property type="match status" value="1"/>
</dbReference>
<dbReference type="GO" id="GO:0003676">
    <property type="term" value="F:nucleic acid binding"/>
    <property type="evidence" value="ECO:0007669"/>
    <property type="project" value="InterPro"/>
</dbReference>
<keyword evidence="4" id="KW-0540">Nuclease</keyword>
<dbReference type="Pfam" id="PF17917">
    <property type="entry name" value="RT_RNaseH"/>
    <property type="match status" value="1"/>
</dbReference>
<accession>A0A6A4E3K6</accession>
<evidence type="ECO:0000313" key="11">
    <source>
        <dbReference type="EMBL" id="KAE9317403.1"/>
    </source>
</evidence>
<evidence type="ECO:0000313" key="12">
    <source>
        <dbReference type="Proteomes" id="UP000434957"/>
    </source>
</evidence>
<keyword evidence="2" id="KW-0808">Transferase</keyword>
<dbReference type="InterPro" id="IPR000477">
    <property type="entry name" value="RT_dom"/>
</dbReference>
<feature type="region of interest" description="Disordered" evidence="9">
    <location>
        <begin position="395"/>
        <end position="488"/>
    </location>
</feature>
<evidence type="ECO:0000256" key="6">
    <source>
        <dbReference type="ARBA" id="ARBA00022801"/>
    </source>
</evidence>
<evidence type="ECO:0000256" key="2">
    <source>
        <dbReference type="ARBA" id="ARBA00022679"/>
    </source>
</evidence>
<dbReference type="InterPro" id="IPR001995">
    <property type="entry name" value="Peptidase_A2_cat"/>
</dbReference>
<sequence length="2123" mass="235169">MAKSKKDMRDAGREGREREEATRRSRRVEGLPLEEHASLEEVVRAARKAGAAKRKAAREEKKRSLSQDQPAAEPPVQDDAHQVSADGNAGGELETGQGEPEVASVGGVDVDESQAEGRVSDSPLPEQDVSVLAPAQDVPLSTVREDVSGEDMEALALLEEKAPPSVQLSTTVQEAAAPSSLRLSDDVAKAYVAKQVSRWEQVRSERVLPPAVQYDWPSSRPDSLPWLAATLATSKYMAARATLGDAIQACVVELNLDRCDLATAQDVIAAEIPVGIFSPRVLLLLLFEAGFHFDNLVPVWFRTRASKITADLVRSLVGDLQRLLAAELTEWRTLCVGATLKVTPAIEQEAEVEGTPFLDYHAVDQDGDLLMNDYEINLLGRSYVLRLHLTGLRPARSATSSSVGEPPSKRQQHRPPRPEDSLASLPSEPPSTATSDQEDLSMVPISDPVPSLVGTTDGSARGTTSESLISRNSSPGSSPTSLESGGGAHMPLAVYDPMVMSARAASSSALGSGDLGYYLTRQTITPEQRIMPDQDDVVMTEPEVAVSAKISETPESRRRKPGSVPDPRKTDANAATIKTNVPQKTRTETPKADTKKNVKSERQSGSKMPDKKPPPPKKSKRSSPSGPSSSYSSSSSSSSDSSSSDSEDSLDEDLSTGVDASDATKVGGTLLTLRPYVSSSTLEKFDEKASMGDRRSWWERFVNMSVQGGWTDKMKISELKMKMSSAVRNWRGQLSKHVQNNWRRLSGEFKRKYLKARTSESERYYTMRQKSNESAMEFFYRLNEAAVKAGIRYKKGKKDSAHHIKRFIKNLSDQQLKAILQLRKKMNDNQQCMTSIRDATADSGGCDPERTPPRLNGQDVPTEIELGPGQRYGWWADHEQEDSREVASVHGAVNDLRVQILLDTGASGSMVSLNLARRLKLKLQMLPEPIKVSGLGGVPTYITASARVKITLGVRVVYVMNVWVTNIGEDVEVLLGMNFMYAAGVRLCVREGLVQLPDEETILMSGGASRQHIGLDLPVLSTRSLYLRPGEHAMVRIEYGQSNPQRDVVWAGRGDRWVTQVIYTAQSWATSVKVVNISEQMVWIDTRTPLARIVEFGNFPQSGRFVRPGCQKYKEWKQLIYESTPSPEMRKRERELDELRQEQEPPAVSTPQYEWPSKIMLRPRPGATAARIVQLQDPPKQVRPTNVEPPSKVVCNVATQTTELADVGTQTDAAQEITEVTVLKANVPGSIEANSNEAELDAESDSDPSFLDAEVQECQGQEAEEMDLPSCAWPSTPIQRLEEEYARCMRVSQEDLDLEPAIYLQEGSELLSQLRDELAMLPELKDLSPECDISKADVGDPDRTTAAEEKKLRYILTYHRKIFLGDGNAAPAPARGVVSDLDVGDAKPVAQRPRSIAPHIMLKVYELLKKLLETELIEFSVSAWASPIVIVLKKNGVDIWMCIDYRVVNGFNQLSTYPLPLIDDLLIGFESAMWFMSLDMASGFWAIRMTERAKLISAFVCPFGHFQWVRMPFGLKNAPLVYQAVINNCLWGFVRLPAEEEKLVDPDVLEFLGLDRFEQDESEREKAERNVPILTDRITAFKRDIPAPSQMGPVIGRSSYIDDIAHGAPTWDQLCEDLNALLFRLRYWNISVSLPKSEFGKLSIPYLSHEISAEGLRATPKIAKGVQDLPFPKTLKGVQSFLGSLNYYHKFIDDFPVVAAILYELTDEQIRAGRDLSKAKEAFEILKRKIVSTPLLRHPDRTRPFVIIPHANQWAACAVLGQEYDGVIHPVRFTGRVLNDAELRYHVAEKEVVAVMRVLDVFQTLVQNCLVKVFTRHSVLSWLLKSKTADGRCVRWGVILSHWNLEVHKIQRDEDGLPAILGAGITSREHLDEVAESLIPAKGRVKAPPVISMEMLEADFAGYVLSFDGAAKTSTRQGSCGCIIWELPGWKILAAHGFILGDVTVNDAEYYGLLKGLTLASEREIQDLVVVGDSRIVIQQVQGLINCNQPNLQRRLSEVGILKEKFTSMRLVHVKREYNQAADYLTSKTLALGTSWQTEGPEELRHLVQVSKIHEKLMKPLVIMDENTQGVSPQEGLPVETPTGIRPGPESAPLSTAARIMVAVTRSRTQEQPEQGEPMGPLE</sequence>
<feature type="compositionally biased region" description="Low complexity" evidence="9">
    <location>
        <begin position="467"/>
        <end position="483"/>
    </location>
</feature>
<evidence type="ECO:0000256" key="3">
    <source>
        <dbReference type="ARBA" id="ARBA00022695"/>
    </source>
</evidence>
<evidence type="ECO:0000256" key="8">
    <source>
        <dbReference type="ARBA" id="ARBA00023172"/>
    </source>
</evidence>
<dbReference type="Gene3D" id="2.40.70.10">
    <property type="entry name" value="Acid Proteases"/>
    <property type="match status" value="1"/>
</dbReference>
<dbReference type="InterPro" id="IPR041373">
    <property type="entry name" value="RT_RNaseH"/>
</dbReference>